<dbReference type="EMBL" id="FOVH01000016">
    <property type="protein sequence ID" value="SFP67477.1"/>
    <property type="molecule type" value="Genomic_DNA"/>
</dbReference>
<reference evidence="2 3" key="1">
    <citation type="submission" date="2016-10" db="EMBL/GenBank/DDBJ databases">
        <authorList>
            <person name="de Groot N.N."/>
        </authorList>
    </citation>
    <scope>NUCLEOTIDE SEQUENCE [LARGE SCALE GENOMIC DNA]</scope>
    <source>
        <strain evidence="2 3">DSM 43067</strain>
    </source>
</reference>
<dbReference type="Proteomes" id="UP000183413">
    <property type="component" value="Unassembled WGS sequence"/>
</dbReference>
<feature type="region of interest" description="Disordered" evidence="1">
    <location>
        <begin position="160"/>
        <end position="182"/>
    </location>
</feature>
<dbReference type="InterPro" id="IPR032466">
    <property type="entry name" value="Metal_Hydrolase"/>
</dbReference>
<dbReference type="Gene3D" id="3.20.20.140">
    <property type="entry name" value="Metal-dependent hydrolases"/>
    <property type="match status" value="1"/>
</dbReference>
<dbReference type="eggNOG" id="COG2159">
    <property type="taxonomic scope" value="Bacteria"/>
</dbReference>
<dbReference type="SUPFAM" id="SSF51556">
    <property type="entry name" value="Metallo-dependent hydrolases"/>
    <property type="match status" value="1"/>
</dbReference>
<accession>A0A1I5SA89</accession>
<protein>
    <submittedName>
        <fullName evidence="2">Amidohydrolase</fullName>
    </submittedName>
</protein>
<dbReference type="AlphaFoldDB" id="A0A1I5SA89"/>
<organism evidence="2 3">
    <name type="scientific">Actinomadura madurae</name>
    <dbReference type="NCBI Taxonomy" id="1993"/>
    <lineage>
        <taxon>Bacteria</taxon>
        <taxon>Bacillati</taxon>
        <taxon>Actinomycetota</taxon>
        <taxon>Actinomycetes</taxon>
        <taxon>Streptosporangiales</taxon>
        <taxon>Thermomonosporaceae</taxon>
        <taxon>Actinomadura</taxon>
    </lineage>
</organism>
<dbReference type="STRING" id="1993.SAMN04489713_11691"/>
<evidence type="ECO:0000313" key="3">
    <source>
        <dbReference type="Proteomes" id="UP000183413"/>
    </source>
</evidence>
<proteinExistence type="predicted"/>
<gene>
    <name evidence="2" type="ORF">SAMN04489713_11691</name>
</gene>
<dbReference type="RefSeq" id="WP_083598335.1">
    <property type="nucleotide sequence ID" value="NZ_FOVH01000016.1"/>
</dbReference>
<evidence type="ECO:0000313" key="2">
    <source>
        <dbReference type="EMBL" id="SFP67477.1"/>
    </source>
</evidence>
<dbReference type="InParanoid" id="A0A1I5SA89"/>
<dbReference type="GO" id="GO:0016787">
    <property type="term" value="F:hydrolase activity"/>
    <property type="evidence" value="ECO:0007669"/>
    <property type="project" value="UniProtKB-KW"/>
</dbReference>
<evidence type="ECO:0000256" key="1">
    <source>
        <dbReference type="SAM" id="MobiDB-lite"/>
    </source>
</evidence>
<sequence>MTVPSSDVHAHLAVPAVDELIADEPGLARRRQADAATLGPAALAYSQAHIADLAPRLTDLDLRLEAMDRAKVDIQAVTAVPLLHLWADQRLATRIVAVTNEAIASYCRLVGVGTVSLQHPGLAVAQMTDAMETFGCAACRSPPRAGRAWSWTTRAWRSSGRRPMTWEPPSSSIPGAALSVNA</sequence>
<keyword evidence="3" id="KW-1185">Reference proteome</keyword>
<keyword evidence="2" id="KW-0378">Hydrolase</keyword>
<name>A0A1I5SA89_9ACTN</name>